<dbReference type="Pfam" id="PF02183">
    <property type="entry name" value="HALZ"/>
    <property type="match status" value="1"/>
</dbReference>
<dbReference type="Gene3D" id="1.10.10.60">
    <property type="entry name" value="Homeodomain-like"/>
    <property type="match status" value="1"/>
</dbReference>
<dbReference type="GO" id="GO:0005634">
    <property type="term" value="C:nucleus"/>
    <property type="evidence" value="ECO:0007669"/>
    <property type="project" value="UniProtKB-SubCell"/>
</dbReference>
<keyword evidence="7 8" id="KW-0539">Nucleus</keyword>
<evidence type="ECO:0000313" key="13">
    <source>
        <dbReference type="Proteomes" id="UP000634136"/>
    </source>
</evidence>
<keyword evidence="5 8" id="KW-0371">Homeobox</keyword>
<reference evidence="12" key="1">
    <citation type="submission" date="2020-09" db="EMBL/GenBank/DDBJ databases">
        <title>Genome-Enabled Discovery of Anthraquinone Biosynthesis in Senna tora.</title>
        <authorList>
            <person name="Kang S.-H."/>
            <person name="Pandey R.P."/>
            <person name="Lee C.-M."/>
            <person name="Sim J.-S."/>
            <person name="Jeong J.-T."/>
            <person name="Choi B.-S."/>
            <person name="Jung M."/>
            <person name="Ginzburg D."/>
            <person name="Zhao K."/>
            <person name="Won S.Y."/>
            <person name="Oh T.-J."/>
            <person name="Yu Y."/>
            <person name="Kim N.-H."/>
            <person name="Lee O.R."/>
            <person name="Lee T.-H."/>
            <person name="Bashyal P."/>
            <person name="Kim T.-S."/>
            <person name="Lee W.-H."/>
            <person name="Kawkins C."/>
            <person name="Kim C.-K."/>
            <person name="Kim J.S."/>
            <person name="Ahn B.O."/>
            <person name="Rhee S.Y."/>
            <person name="Sohng J.K."/>
        </authorList>
    </citation>
    <scope>NUCLEOTIDE SEQUENCE</scope>
    <source>
        <tissue evidence="12">Leaf</tissue>
    </source>
</reference>
<evidence type="ECO:0000256" key="8">
    <source>
        <dbReference type="PROSITE-ProRule" id="PRU00108"/>
    </source>
</evidence>
<dbReference type="InterPro" id="IPR017970">
    <property type="entry name" value="Homeobox_CS"/>
</dbReference>
<keyword evidence="3" id="KW-0805">Transcription regulation</keyword>
<evidence type="ECO:0000256" key="4">
    <source>
        <dbReference type="ARBA" id="ARBA00023125"/>
    </source>
</evidence>
<comment type="subcellular location">
    <subcellularLocation>
        <location evidence="1 8 9">Nucleus</location>
    </subcellularLocation>
</comment>
<dbReference type="OrthoDB" id="6159439at2759"/>
<name>A0A834X414_9FABA</name>
<dbReference type="AlphaFoldDB" id="A0A834X414"/>
<feature type="coiled-coil region" evidence="10">
    <location>
        <begin position="118"/>
        <end position="145"/>
    </location>
</feature>
<dbReference type="PANTHER" id="PTHR45714:SF72">
    <property type="entry name" value="HOMEOBOX-LEUCINE ZIPPER PROTEIN HOX26-RELATED"/>
    <property type="match status" value="1"/>
</dbReference>
<evidence type="ECO:0000256" key="3">
    <source>
        <dbReference type="ARBA" id="ARBA00023015"/>
    </source>
</evidence>
<dbReference type="FunFam" id="1.10.10.60:FF:000577">
    <property type="entry name" value="Homeobox-leucine zipper protein 18"/>
    <property type="match status" value="1"/>
</dbReference>
<organism evidence="12 13">
    <name type="scientific">Senna tora</name>
    <dbReference type="NCBI Taxonomy" id="362788"/>
    <lineage>
        <taxon>Eukaryota</taxon>
        <taxon>Viridiplantae</taxon>
        <taxon>Streptophyta</taxon>
        <taxon>Embryophyta</taxon>
        <taxon>Tracheophyta</taxon>
        <taxon>Spermatophyta</taxon>
        <taxon>Magnoliopsida</taxon>
        <taxon>eudicotyledons</taxon>
        <taxon>Gunneridae</taxon>
        <taxon>Pentapetalae</taxon>
        <taxon>rosids</taxon>
        <taxon>fabids</taxon>
        <taxon>Fabales</taxon>
        <taxon>Fabaceae</taxon>
        <taxon>Caesalpinioideae</taxon>
        <taxon>Cassia clade</taxon>
        <taxon>Senna</taxon>
    </lineage>
</organism>
<accession>A0A834X414</accession>
<proteinExistence type="inferred from homology"/>
<dbReference type="InterPro" id="IPR003106">
    <property type="entry name" value="Leu_zip_homeo"/>
</dbReference>
<feature type="DNA-binding region" description="Homeobox" evidence="8">
    <location>
        <begin position="54"/>
        <end position="113"/>
    </location>
</feature>
<dbReference type="PROSITE" id="PS50071">
    <property type="entry name" value="HOMEOBOX_2"/>
    <property type="match status" value="1"/>
</dbReference>
<evidence type="ECO:0000256" key="1">
    <source>
        <dbReference type="ARBA" id="ARBA00004123"/>
    </source>
</evidence>
<dbReference type="InterPro" id="IPR050762">
    <property type="entry name" value="HD-ZIP_Homeobox_LZ_Class_II"/>
</dbReference>
<dbReference type="PANTHER" id="PTHR45714">
    <property type="entry name" value="HOMEOBOX-LEUCINE ZIPPER PROTEIN HAT14"/>
    <property type="match status" value="1"/>
</dbReference>
<feature type="domain" description="Homeobox" evidence="11">
    <location>
        <begin position="52"/>
        <end position="112"/>
    </location>
</feature>
<evidence type="ECO:0000313" key="12">
    <source>
        <dbReference type="EMBL" id="KAF7837982.1"/>
    </source>
</evidence>
<dbReference type="PROSITE" id="PS00027">
    <property type="entry name" value="HOMEOBOX_1"/>
    <property type="match status" value="1"/>
</dbReference>
<evidence type="ECO:0000256" key="6">
    <source>
        <dbReference type="ARBA" id="ARBA00023163"/>
    </source>
</evidence>
<comment type="caution">
    <text evidence="12">The sequence shown here is derived from an EMBL/GenBank/DDBJ whole genome shotgun (WGS) entry which is preliminary data.</text>
</comment>
<dbReference type="CDD" id="cd00086">
    <property type="entry name" value="homeodomain"/>
    <property type="match status" value="1"/>
</dbReference>
<dbReference type="SUPFAM" id="SSF46689">
    <property type="entry name" value="Homeodomain-like"/>
    <property type="match status" value="1"/>
</dbReference>
<dbReference type="EMBL" id="JAAIUW010000003">
    <property type="protein sequence ID" value="KAF7837982.1"/>
    <property type="molecule type" value="Genomic_DNA"/>
</dbReference>
<dbReference type="InterPro" id="IPR001356">
    <property type="entry name" value="HD"/>
</dbReference>
<dbReference type="Proteomes" id="UP000634136">
    <property type="component" value="Unassembled WGS sequence"/>
</dbReference>
<keyword evidence="10" id="KW-0175">Coiled coil</keyword>
<dbReference type="SMART" id="SM00389">
    <property type="entry name" value="HOX"/>
    <property type="match status" value="1"/>
</dbReference>
<evidence type="ECO:0000256" key="7">
    <source>
        <dbReference type="ARBA" id="ARBA00023242"/>
    </source>
</evidence>
<evidence type="ECO:0000256" key="10">
    <source>
        <dbReference type="SAM" id="Coils"/>
    </source>
</evidence>
<keyword evidence="4 8" id="KW-0238">DNA-binding</keyword>
<keyword evidence="13" id="KW-1185">Reference proteome</keyword>
<evidence type="ECO:0000256" key="2">
    <source>
        <dbReference type="ARBA" id="ARBA00006074"/>
    </source>
</evidence>
<dbReference type="Pfam" id="PF00046">
    <property type="entry name" value="Homeodomain"/>
    <property type="match status" value="1"/>
</dbReference>
<dbReference type="InterPro" id="IPR009057">
    <property type="entry name" value="Homeodomain-like_sf"/>
</dbReference>
<evidence type="ECO:0000256" key="5">
    <source>
        <dbReference type="ARBA" id="ARBA00023155"/>
    </source>
</evidence>
<comment type="similarity">
    <text evidence="2">Belongs to the HD-ZIP homeobox family. Class II subfamily.</text>
</comment>
<protein>
    <submittedName>
        <fullName evidence="12">Homeobox-leucine zipper protein HAT22-like</fullName>
    </submittedName>
</protein>
<dbReference type="SMART" id="SM00340">
    <property type="entry name" value="HALZ"/>
    <property type="match status" value="1"/>
</dbReference>
<evidence type="ECO:0000259" key="11">
    <source>
        <dbReference type="PROSITE" id="PS50071"/>
    </source>
</evidence>
<gene>
    <name evidence="12" type="ORF">G2W53_006464</name>
</gene>
<dbReference type="GO" id="GO:0000981">
    <property type="term" value="F:DNA-binding transcription factor activity, RNA polymerase II-specific"/>
    <property type="evidence" value="ECO:0007669"/>
    <property type="project" value="InterPro"/>
</dbReference>
<dbReference type="GO" id="GO:0043565">
    <property type="term" value="F:sequence-specific DNA binding"/>
    <property type="evidence" value="ECO:0007669"/>
    <property type="project" value="InterPro"/>
</dbReference>
<evidence type="ECO:0000256" key="9">
    <source>
        <dbReference type="RuleBase" id="RU000682"/>
    </source>
</evidence>
<keyword evidence="6" id="KW-0804">Transcription</keyword>
<sequence length="171" mass="19927">MEDNCNTGLCLGLGMEGYTPKNKKHHQVGLLNLSFELCPKLNRDDDDHNSSNDNCRKKLRLTKDQSALLEHSFKLHTTLNPAQKQALAEQLNLKPRQVEVWFQNRRARTKLKQTEVECELLKKWCENLTDENRRLKKELQELRSSSPLYIQLSKPPTMCSSCHKLLFKHQS</sequence>